<name>A0ABW5NCR3_9FLAO</name>
<keyword evidence="4 6" id="KW-1133">Transmembrane helix</keyword>
<feature type="transmembrane region" description="Helical" evidence="6">
    <location>
        <begin position="170"/>
        <end position="194"/>
    </location>
</feature>
<feature type="transmembrane region" description="Helical" evidence="6">
    <location>
        <begin position="364"/>
        <end position="385"/>
    </location>
</feature>
<evidence type="ECO:0000256" key="1">
    <source>
        <dbReference type="ARBA" id="ARBA00004141"/>
    </source>
</evidence>
<evidence type="ECO:0000313" key="8">
    <source>
        <dbReference type="Proteomes" id="UP001597459"/>
    </source>
</evidence>
<feature type="transmembrane region" description="Helical" evidence="6">
    <location>
        <begin position="455"/>
        <end position="475"/>
    </location>
</feature>
<keyword evidence="5 6" id="KW-0472">Membrane</keyword>
<evidence type="ECO:0000256" key="2">
    <source>
        <dbReference type="ARBA" id="ARBA00022448"/>
    </source>
</evidence>
<feature type="transmembrane region" description="Helical" evidence="6">
    <location>
        <begin position="41"/>
        <end position="68"/>
    </location>
</feature>
<reference evidence="8" key="1">
    <citation type="journal article" date="2019" name="Int. J. Syst. Evol. Microbiol.">
        <title>The Global Catalogue of Microorganisms (GCM) 10K type strain sequencing project: providing services to taxonomists for standard genome sequencing and annotation.</title>
        <authorList>
            <consortium name="The Broad Institute Genomics Platform"/>
            <consortium name="The Broad Institute Genome Sequencing Center for Infectious Disease"/>
            <person name="Wu L."/>
            <person name="Ma J."/>
        </authorList>
    </citation>
    <scope>NUCLEOTIDE SEQUENCE [LARGE SCALE GENOMIC DNA]</scope>
    <source>
        <strain evidence="8">KCTC 42423</strain>
    </source>
</reference>
<feature type="transmembrane region" description="Helical" evidence="6">
    <location>
        <begin position="272"/>
        <end position="289"/>
    </location>
</feature>
<dbReference type="RefSeq" id="WP_378255220.1">
    <property type="nucleotide sequence ID" value="NZ_JBHSJV010000001.1"/>
</dbReference>
<feature type="transmembrane region" description="Helical" evidence="6">
    <location>
        <begin position="333"/>
        <end position="352"/>
    </location>
</feature>
<comment type="subcellular location">
    <subcellularLocation>
        <location evidence="1">Membrane</location>
        <topology evidence="1">Multi-pass membrane protein</topology>
    </subcellularLocation>
</comment>
<dbReference type="CDD" id="cd01115">
    <property type="entry name" value="SLC13_permease"/>
    <property type="match status" value="1"/>
</dbReference>
<feature type="transmembrane region" description="Helical" evidence="6">
    <location>
        <begin position="80"/>
        <end position="98"/>
    </location>
</feature>
<accession>A0ABW5NCR3</accession>
<feature type="transmembrane region" description="Helical" evidence="6">
    <location>
        <begin position="214"/>
        <end position="236"/>
    </location>
</feature>
<feature type="transmembrane region" description="Helical" evidence="6">
    <location>
        <begin position="136"/>
        <end position="158"/>
    </location>
</feature>
<proteinExistence type="predicted"/>
<evidence type="ECO:0000313" key="7">
    <source>
        <dbReference type="EMBL" id="MFD2593036.1"/>
    </source>
</evidence>
<feature type="transmembrane region" description="Helical" evidence="6">
    <location>
        <begin position="301"/>
        <end position="321"/>
    </location>
</feature>
<dbReference type="Pfam" id="PF00939">
    <property type="entry name" value="Na_sulph_symp"/>
    <property type="match status" value="1"/>
</dbReference>
<evidence type="ECO:0000256" key="3">
    <source>
        <dbReference type="ARBA" id="ARBA00022692"/>
    </source>
</evidence>
<dbReference type="PANTHER" id="PTHR10283:SF82">
    <property type="entry name" value="SOLUTE CARRIER FAMILY 13 MEMBER 2"/>
    <property type="match status" value="1"/>
</dbReference>
<feature type="transmembrane region" description="Helical" evidence="6">
    <location>
        <begin position="392"/>
        <end position="408"/>
    </location>
</feature>
<dbReference type="InterPro" id="IPR031312">
    <property type="entry name" value="Na/sul_symport_CS"/>
</dbReference>
<organism evidence="7 8">
    <name type="scientific">Aquimarina hainanensis</name>
    <dbReference type="NCBI Taxonomy" id="1578017"/>
    <lineage>
        <taxon>Bacteria</taxon>
        <taxon>Pseudomonadati</taxon>
        <taxon>Bacteroidota</taxon>
        <taxon>Flavobacteriia</taxon>
        <taxon>Flavobacteriales</taxon>
        <taxon>Flavobacteriaceae</taxon>
        <taxon>Aquimarina</taxon>
    </lineage>
</organism>
<dbReference type="NCBIfam" id="TIGR00785">
    <property type="entry name" value="dass"/>
    <property type="match status" value="1"/>
</dbReference>
<keyword evidence="3 6" id="KW-0812">Transmembrane</keyword>
<dbReference type="Proteomes" id="UP001597459">
    <property type="component" value="Unassembled WGS sequence"/>
</dbReference>
<dbReference type="PANTHER" id="PTHR10283">
    <property type="entry name" value="SOLUTE CARRIER FAMILY 13 MEMBER"/>
    <property type="match status" value="1"/>
</dbReference>
<evidence type="ECO:0000256" key="5">
    <source>
        <dbReference type="ARBA" id="ARBA00023136"/>
    </source>
</evidence>
<dbReference type="InterPro" id="IPR001898">
    <property type="entry name" value="SLC13A/DASS"/>
</dbReference>
<dbReference type="PROSITE" id="PS01271">
    <property type="entry name" value="NA_SULFATE"/>
    <property type="match status" value="1"/>
</dbReference>
<keyword evidence="8" id="KW-1185">Reference proteome</keyword>
<feature type="transmembrane region" description="Helical" evidence="6">
    <location>
        <begin position="414"/>
        <end position="434"/>
    </location>
</feature>
<dbReference type="EMBL" id="JBHULX010000039">
    <property type="protein sequence ID" value="MFD2593036.1"/>
    <property type="molecule type" value="Genomic_DNA"/>
</dbReference>
<evidence type="ECO:0000256" key="4">
    <source>
        <dbReference type="ARBA" id="ARBA00022989"/>
    </source>
</evidence>
<comment type="caution">
    <text evidence="7">The sequence shown here is derived from an EMBL/GenBank/DDBJ whole genome shotgun (WGS) entry which is preliminary data.</text>
</comment>
<gene>
    <name evidence="7" type="ORF">ACFSTE_19520</name>
</gene>
<evidence type="ECO:0000256" key="6">
    <source>
        <dbReference type="SAM" id="Phobius"/>
    </source>
</evidence>
<keyword evidence="2" id="KW-0813">Transport</keyword>
<protein>
    <submittedName>
        <fullName evidence="7">SLC13 family permease</fullName>
    </submittedName>
</protein>
<sequence length="479" mass="52262">MKYTIYKKAGLLLGPLVCLLLMLQPYELVSPLADKVLSVAAWMVIWWISEAVSISVTAFLPLILFPLLGISDIKEVAQSYGSPIVFLFFGGFVMALALEKVNLHKRIALFIIRLTGTSPNKIILGFMISTAFMSMWISNTASTVVMLPMALSVIQLLINDEDGFTKNDRNFALSIMLGIAFSANVGGVATIIGTPPNSILVGFLENEYQIEISFINWMLLALPFSAVMISVVYFVVVKWMFPNHLDHFDGSASVLKEEAEKLGRVNPTEKKVLWIFCVVISLWISRTGINATFPGLHLTDTGISMIGALCLFVIPFGFSKGEFALQWRDTEKLPWGILILFGGGLALASGLSKVGIIQDIASLISTYTGISSLLVVSLLIVVMLFMTELMSNVALVAIFVPVVAGIAAGMGEPILYMLIPVTMAASCAFMLPMATPPNAIVFASGYVKVSEMVRVGFILNVISVTLLIVLYKFYISLFF</sequence>